<evidence type="ECO:0000313" key="4">
    <source>
        <dbReference type="Proteomes" id="UP000528286"/>
    </source>
</evidence>
<feature type="signal peptide" evidence="1">
    <location>
        <begin position="1"/>
        <end position="21"/>
    </location>
</feature>
<sequence length="361" mass="38502">MRMQRVLALVATMLAAGAAMAEDPEIGAVDEAVEPYLGKDTPGLGVLVMRDGEIIHLKGYGYADIAAETPVTRDSLFDLASVSKQMTAQAAMLQIEDGLYTPETEIATILPAFEDQPGEERALTVSDIVHHVSGLADYLDGNEELNYGAETTNAQVIEWLARQPLLRPPGTKFDYSNSGYLTLGSLVAAADGKKSLDDVLEERIFKPLGMTSSGLVTSSRIDENRQVTGYSGTGGKFDESYSPTVTEGDGNVITSLADLAKYEKALATNALLSEEATDKLFENGTYDDGSAIEEDGEGYGYGWSIATGKQNYATHSGSWMGTSTYYQRNLTSGVTVILLANGEDISLGDLAAEVEQAAGEE</sequence>
<reference evidence="3 4" key="1">
    <citation type="submission" date="2020-08" db="EMBL/GenBank/DDBJ databases">
        <title>Genomic Encyclopedia of Type Strains, Phase IV (KMG-IV): sequencing the most valuable type-strain genomes for metagenomic binning, comparative biology and taxonomic classification.</title>
        <authorList>
            <person name="Goeker M."/>
        </authorList>
    </citation>
    <scope>NUCLEOTIDE SEQUENCE [LARGE SCALE GENOMIC DNA]</scope>
    <source>
        <strain evidence="3 4">DSM 29853</strain>
    </source>
</reference>
<dbReference type="InterPro" id="IPR012338">
    <property type="entry name" value="Beta-lactam/transpept-like"/>
</dbReference>
<dbReference type="SUPFAM" id="SSF56601">
    <property type="entry name" value="beta-lactamase/transpeptidase-like"/>
    <property type="match status" value="1"/>
</dbReference>
<dbReference type="Pfam" id="PF00144">
    <property type="entry name" value="Beta-lactamase"/>
    <property type="match status" value="1"/>
</dbReference>
<organism evidence="3 4">
    <name type="scientific">Gellertiella hungarica</name>
    <dbReference type="NCBI Taxonomy" id="1572859"/>
    <lineage>
        <taxon>Bacteria</taxon>
        <taxon>Pseudomonadati</taxon>
        <taxon>Pseudomonadota</taxon>
        <taxon>Alphaproteobacteria</taxon>
        <taxon>Hyphomicrobiales</taxon>
        <taxon>Rhizobiaceae</taxon>
        <taxon>Gellertiella</taxon>
    </lineage>
</organism>
<dbReference type="InterPro" id="IPR050491">
    <property type="entry name" value="AmpC-like"/>
</dbReference>
<dbReference type="EMBL" id="JACIEZ010000006">
    <property type="protein sequence ID" value="MBB4065914.1"/>
    <property type="molecule type" value="Genomic_DNA"/>
</dbReference>
<dbReference type="PANTHER" id="PTHR46825:SF9">
    <property type="entry name" value="BETA-LACTAMASE-RELATED DOMAIN-CONTAINING PROTEIN"/>
    <property type="match status" value="1"/>
</dbReference>
<keyword evidence="1" id="KW-0732">Signal</keyword>
<comment type="caution">
    <text evidence="3">The sequence shown here is derived from an EMBL/GenBank/DDBJ whole genome shotgun (WGS) entry which is preliminary data.</text>
</comment>
<dbReference type="PANTHER" id="PTHR46825">
    <property type="entry name" value="D-ALANYL-D-ALANINE-CARBOXYPEPTIDASE/ENDOPEPTIDASE AMPH"/>
    <property type="match status" value="1"/>
</dbReference>
<feature type="chain" id="PRO_5031488910" evidence="1">
    <location>
        <begin position="22"/>
        <end position="361"/>
    </location>
</feature>
<proteinExistence type="predicted"/>
<keyword evidence="4" id="KW-1185">Reference proteome</keyword>
<dbReference type="RefSeq" id="WP_183367197.1">
    <property type="nucleotide sequence ID" value="NZ_JACIEZ010000006.1"/>
</dbReference>
<feature type="domain" description="Beta-lactamase-related" evidence="2">
    <location>
        <begin position="29"/>
        <end position="344"/>
    </location>
</feature>
<evidence type="ECO:0000259" key="2">
    <source>
        <dbReference type="Pfam" id="PF00144"/>
    </source>
</evidence>
<protein>
    <submittedName>
        <fullName evidence="3">CubicO group peptidase (Beta-lactamase class C family)</fullName>
    </submittedName>
</protein>
<dbReference type="InterPro" id="IPR001466">
    <property type="entry name" value="Beta-lactam-related"/>
</dbReference>
<dbReference type="AlphaFoldDB" id="A0A7W6J6Y5"/>
<evidence type="ECO:0000313" key="3">
    <source>
        <dbReference type="EMBL" id="MBB4065914.1"/>
    </source>
</evidence>
<dbReference type="Proteomes" id="UP000528286">
    <property type="component" value="Unassembled WGS sequence"/>
</dbReference>
<name>A0A7W6J6Y5_9HYPH</name>
<evidence type="ECO:0000256" key="1">
    <source>
        <dbReference type="SAM" id="SignalP"/>
    </source>
</evidence>
<dbReference type="Gene3D" id="3.40.710.10">
    <property type="entry name" value="DD-peptidase/beta-lactamase superfamily"/>
    <property type="match status" value="1"/>
</dbReference>
<gene>
    <name evidence="3" type="ORF">GGR23_003122</name>
</gene>
<accession>A0A7W6J6Y5</accession>